<sequence length="170" mass="18664">MTEVTWDGENIEGVLEGRTLVTVDSDKPDNRFNDGKADPKGRLWAGTMGPEPEVGVVTPKQGSLFTFKTSVNGIVSAVTHLREIDISNGLAWSSDNSTMYYIDTGKRAVFGFNFNIEEGEISRRRVILDFESNNITGSPDGMTIDRDGNLWVACFGGSQFCSELLNDEAE</sequence>
<reference evidence="5" key="2">
    <citation type="submission" date="2017-10" db="EMBL/GenBank/DDBJ databases">
        <title>Ladona fulva Genome sequencing and assembly.</title>
        <authorList>
            <person name="Murali S."/>
            <person name="Richards S."/>
            <person name="Bandaranaike D."/>
            <person name="Bellair M."/>
            <person name="Blankenburg K."/>
            <person name="Chao H."/>
            <person name="Dinh H."/>
            <person name="Doddapaneni H."/>
            <person name="Dugan-Rocha S."/>
            <person name="Elkadiri S."/>
            <person name="Gnanaolivu R."/>
            <person name="Hernandez B."/>
            <person name="Skinner E."/>
            <person name="Javaid M."/>
            <person name="Lee S."/>
            <person name="Li M."/>
            <person name="Ming W."/>
            <person name="Munidasa M."/>
            <person name="Muniz J."/>
            <person name="Nguyen L."/>
            <person name="Hughes D."/>
            <person name="Osuji N."/>
            <person name="Pu L.-L."/>
            <person name="Puazo M."/>
            <person name="Qu C."/>
            <person name="Quiroz J."/>
            <person name="Raj R."/>
            <person name="Weissenberger G."/>
            <person name="Xin Y."/>
            <person name="Zou X."/>
            <person name="Han Y."/>
            <person name="Worley K."/>
            <person name="Muzny D."/>
            <person name="Gibbs R."/>
        </authorList>
    </citation>
    <scope>NUCLEOTIDE SEQUENCE</scope>
    <source>
        <strain evidence="5">Sampled in the wild</strain>
    </source>
</reference>
<dbReference type="PANTHER" id="PTHR10907">
    <property type="entry name" value="REGUCALCIN"/>
    <property type="match status" value="1"/>
</dbReference>
<dbReference type="EMBL" id="KZ308216">
    <property type="protein sequence ID" value="KAG8224918.1"/>
    <property type="molecule type" value="Genomic_DNA"/>
</dbReference>
<evidence type="ECO:0000256" key="3">
    <source>
        <dbReference type="PIRSR" id="PIRSR605511-2"/>
    </source>
</evidence>
<dbReference type="OrthoDB" id="423498at2759"/>
<dbReference type="GO" id="GO:0004341">
    <property type="term" value="F:gluconolactonase activity"/>
    <property type="evidence" value="ECO:0007669"/>
    <property type="project" value="TreeGrafter"/>
</dbReference>
<evidence type="ECO:0000313" key="6">
    <source>
        <dbReference type="Proteomes" id="UP000792457"/>
    </source>
</evidence>
<comment type="cofactor">
    <cofactor evidence="3">
        <name>Zn(2+)</name>
        <dbReference type="ChEBI" id="CHEBI:29105"/>
    </cofactor>
    <text evidence="3">Binds 1 divalent metal cation per subunit.</text>
</comment>
<reference evidence="5" key="1">
    <citation type="submission" date="2013-04" db="EMBL/GenBank/DDBJ databases">
        <authorList>
            <person name="Qu J."/>
            <person name="Murali S.C."/>
            <person name="Bandaranaike D."/>
            <person name="Bellair M."/>
            <person name="Blankenburg K."/>
            <person name="Chao H."/>
            <person name="Dinh H."/>
            <person name="Doddapaneni H."/>
            <person name="Downs B."/>
            <person name="Dugan-Rocha S."/>
            <person name="Elkadiri S."/>
            <person name="Gnanaolivu R.D."/>
            <person name="Hernandez B."/>
            <person name="Javaid M."/>
            <person name="Jayaseelan J.C."/>
            <person name="Lee S."/>
            <person name="Li M."/>
            <person name="Ming W."/>
            <person name="Munidasa M."/>
            <person name="Muniz J."/>
            <person name="Nguyen L."/>
            <person name="Ongeri F."/>
            <person name="Osuji N."/>
            <person name="Pu L.-L."/>
            <person name="Puazo M."/>
            <person name="Qu C."/>
            <person name="Quiroz J."/>
            <person name="Raj R."/>
            <person name="Weissenberger G."/>
            <person name="Xin Y."/>
            <person name="Zou X."/>
            <person name="Han Y."/>
            <person name="Richards S."/>
            <person name="Worley K."/>
            <person name="Muzny D."/>
            <person name="Gibbs R."/>
        </authorList>
    </citation>
    <scope>NUCLEOTIDE SEQUENCE</scope>
    <source>
        <strain evidence="5">Sampled in the wild</strain>
    </source>
</reference>
<dbReference type="InterPro" id="IPR005511">
    <property type="entry name" value="SMP-30"/>
</dbReference>
<dbReference type="InterPro" id="IPR013658">
    <property type="entry name" value="SGL"/>
</dbReference>
<evidence type="ECO:0000259" key="4">
    <source>
        <dbReference type="Pfam" id="PF08450"/>
    </source>
</evidence>
<feature type="binding site" evidence="3">
    <location>
        <position position="140"/>
    </location>
    <ligand>
        <name>a divalent metal cation</name>
        <dbReference type="ChEBI" id="CHEBI:60240"/>
    </ligand>
</feature>
<dbReference type="SUPFAM" id="SSF63829">
    <property type="entry name" value="Calcium-dependent phosphotriesterase"/>
    <property type="match status" value="1"/>
</dbReference>
<dbReference type="Pfam" id="PF08450">
    <property type="entry name" value="SGL"/>
    <property type="match status" value="1"/>
</dbReference>
<dbReference type="Gene3D" id="2.120.10.30">
    <property type="entry name" value="TolB, C-terminal domain"/>
    <property type="match status" value="1"/>
</dbReference>
<keyword evidence="6" id="KW-1185">Reference proteome</keyword>
<comment type="caution">
    <text evidence="5">The sequence shown here is derived from an EMBL/GenBank/DDBJ whole genome shotgun (WGS) entry which is preliminary data.</text>
</comment>
<dbReference type="Proteomes" id="UP000792457">
    <property type="component" value="Unassembled WGS sequence"/>
</dbReference>
<feature type="binding site" evidence="3">
    <location>
        <position position="31"/>
    </location>
    <ligand>
        <name>substrate</name>
    </ligand>
</feature>
<proteinExistence type="inferred from homology"/>
<protein>
    <recommendedName>
        <fullName evidence="4">SMP-30/Gluconolactonase/LRE-like region domain-containing protein</fullName>
    </recommendedName>
</protein>
<comment type="similarity">
    <text evidence="1">Belongs to the SMP-30/CGR1 family.</text>
</comment>
<keyword evidence="3" id="KW-0479">Metal-binding</keyword>
<dbReference type="PRINTS" id="PR01790">
    <property type="entry name" value="SMP30FAMILY"/>
</dbReference>
<dbReference type="AlphaFoldDB" id="A0A8K0JYY3"/>
<dbReference type="GO" id="GO:0019853">
    <property type="term" value="P:L-ascorbic acid biosynthetic process"/>
    <property type="evidence" value="ECO:0007669"/>
    <property type="project" value="TreeGrafter"/>
</dbReference>
<evidence type="ECO:0000256" key="1">
    <source>
        <dbReference type="ARBA" id="ARBA00008853"/>
    </source>
</evidence>
<dbReference type="InterPro" id="IPR011042">
    <property type="entry name" value="6-blade_b-propeller_TolB-like"/>
</dbReference>
<evidence type="ECO:0000256" key="2">
    <source>
        <dbReference type="PIRSR" id="PIRSR605511-1"/>
    </source>
</evidence>
<keyword evidence="3" id="KW-0862">Zinc</keyword>
<dbReference type="PANTHER" id="PTHR10907:SF47">
    <property type="entry name" value="REGUCALCIN"/>
    <property type="match status" value="1"/>
</dbReference>
<accession>A0A8K0JYY3</accession>
<feature type="binding site" evidence="3">
    <location>
        <position position="88"/>
    </location>
    <ligand>
        <name>a divalent metal cation</name>
        <dbReference type="ChEBI" id="CHEBI:60240"/>
    </ligand>
</feature>
<feature type="binding site" evidence="3">
    <location>
        <position position="51"/>
    </location>
    <ligand>
        <name>substrate</name>
    </ligand>
</feature>
<name>A0A8K0JYY3_LADFU</name>
<feature type="binding site" evidence="3">
    <location>
        <position position="33"/>
    </location>
    <ligand>
        <name>substrate</name>
    </ligand>
</feature>
<feature type="active site" description="Proton donor/acceptor" evidence="2">
    <location>
        <position position="140"/>
    </location>
</feature>
<dbReference type="GO" id="GO:0005509">
    <property type="term" value="F:calcium ion binding"/>
    <property type="evidence" value="ECO:0007669"/>
    <property type="project" value="TreeGrafter"/>
</dbReference>
<organism evidence="5 6">
    <name type="scientific">Ladona fulva</name>
    <name type="common">Scarce chaser dragonfly</name>
    <name type="synonym">Libellula fulva</name>
    <dbReference type="NCBI Taxonomy" id="123851"/>
    <lineage>
        <taxon>Eukaryota</taxon>
        <taxon>Metazoa</taxon>
        <taxon>Ecdysozoa</taxon>
        <taxon>Arthropoda</taxon>
        <taxon>Hexapoda</taxon>
        <taxon>Insecta</taxon>
        <taxon>Pterygota</taxon>
        <taxon>Palaeoptera</taxon>
        <taxon>Odonata</taxon>
        <taxon>Epiprocta</taxon>
        <taxon>Anisoptera</taxon>
        <taxon>Libelluloidea</taxon>
        <taxon>Libellulidae</taxon>
        <taxon>Ladona</taxon>
    </lineage>
</organism>
<feature type="domain" description="SMP-30/Gluconolactonase/LRE-like region" evidence="4">
    <location>
        <begin position="19"/>
        <end position="159"/>
    </location>
</feature>
<evidence type="ECO:0000313" key="5">
    <source>
        <dbReference type="EMBL" id="KAG8224918.1"/>
    </source>
</evidence>
<gene>
    <name evidence="5" type="ORF">J437_LFUL006277</name>
</gene>